<proteinExistence type="predicted"/>
<dbReference type="EMBL" id="LR903558">
    <property type="protein sequence ID" value="CAD7252025.1"/>
    <property type="molecule type" value="Genomic_DNA"/>
</dbReference>
<reference evidence="2" key="1">
    <citation type="submission" date="2020-11" db="EMBL/GenBank/DDBJ databases">
        <authorList>
            <person name="Tran Van P."/>
        </authorList>
    </citation>
    <scope>NUCLEOTIDE SEQUENCE</scope>
</reference>
<organism evidence="2">
    <name type="scientific">Darwinula stevensoni</name>
    <dbReference type="NCBI Taxonomy" id="69355"/>
    <lineage>
        <taxon>Eukaryota</taxon>
        <taxon>Metazoa</taxon>
        <taxon>Ecdysozoa</taxon>
        <taxon>Arthropoda</taxon>
        <taxon>Crustacea</taxon>
        <taxon>Oligostraca</taxon>
        <taxon>Ostracoda</taxon>
        <taxon>Podocopa</taxon>
        <taxon>Podocopida</taxon>
        <taxon>Darwinulocopina</taxon>
        <taxon>Darwinuloidea</taxon>
        <taxon>Darwinulidae</taxon>
        <taxon>Darwinula</taxon>
    </lineage>
</organism>
<accession>A0A7R9ADF1</accession>
<dbReference type="AlphaFoldDB" id="A0A7R9ADF1"/>
<keyword evidence="3" id="KW-1185">Reference proteome</keyword>
<evidence type="ECO:0000313" key="2">
    <source>
        <dbReference type="EMBL" id="CAD7252025.1"/>
    </source>
</evidence>
<feature type="non-terminal residue" evidence="2">
    <location>
        <position position="194"/>
    </location>
</feature>
<name>A0A7R9ADF1_9CRUS</name>
<gene>
    <name evidence="2" type="ORF">DSTB1V02_LOCUS11786</name>
</gene>
<sequence length="194" mass="21799">NCPLIHLGKRGNWWERPWKWRALFQKADESDIKSRVTGTQNEELEDLEPSAPPFPPDEAPDEEEELICDIPNDEPLARVQQEILSGAQPSDWNEYANNPYSAMSDETPINGQNEGLREELETLESISLVQAIPAHLMNIKVNNEDPGDQALIDEESCSHSQVIEKAVAGAIIWECMAFVDTLSFVLGRDLAFQV</sequence>
<evidence type="ECO:0000256" key="1">
    <source>
        <dbReference type="SAM" id="MobiDB-lite"/>
    </source>
</evidence>
<feature type="non-terminal residue" evidence="2">
    <location>
        <position position="1"/>
    </location>
</feature>
<dbReference type="Proteomes" id="UP000677054">
    <property type="component" value="Unassembled WGS sequence"/>
</dbReference>
<evidence type="ECO:0000313" key="3">
    <source>
        <dbReference type="Proteomes" id="UP000677054"/>
    </source>
</evidence>
<dbReference type="EMBL" id="CAJPEV010004041">
    <property type="protein sequence ID" value="CAG0901050.1"/>
    <property type="molecule type" value="Genomic_DNA"/>
</dbReference>
<protein>
    <submittedName>
        <fullName evidence="2">Uncharacterized protein</fullName>
    </submittedName>
</protein>
<feature type="region of interest" description="Disordered" evidence="1">
    <location>
        <begin position="29"/>
        <end position="63"/>
    </location>
</feature>